<organism evidence="1 2">
    <name type="scientific">Ktedonobacter robiniae</name>
    <dbReference type="NCBI Taxonomy" id="2778365"/>
    <lineage>
        <taxon>Bacteria</taxon>
        <taxon>Bacillati</taxon>
        <taxon>Chloroflexota</taxon>
        <taxon>Ktedonobacteria</taxon>
        <taxon>Ktedonobacterales</taxon>
        <taxon>Ktedonobacteraceae</taxon>
        <taxon>Ktedonobacter</taxon>
    </lineage>
</organism>
<evidence type="ECO:0008006" key="3">
    <source>
        <dbReference type="Google" id="ProtNLM"/>
    </source>
</evidence>
<keyword evidence="2" id="KW-1185">Reference proteome</keyword>
<proteinExistence type="predicted"/>
<sequence>MYKQGSDSERDVQPIWCPIRSLFLPQRTPIPIYTSKQERRRATISADPWQYRIQAWLTYHMIQIRWDIERGIARLLHKRWGTR</sequence>
<dbReference type="EMBL" id="BNJG01000001">
    <property type="protein sequence ID" value="GHO53011.1"/>
    <property type="molecule type" value="Genomic_DNA"/>
</dbReference>
<comment type="caution">
    <text evidence="1">The sequence shown here is derived from an EMBL/GenBank/DDBJ whole genome shotgun (WGS) entry which is preliminary data.</text>
</comment>
<accession>A0ABQ3UJZ6</accession>
<name>A0ABQ3UJZ6_9CHLR</name>
<protein>
    <recommendedName>
        <fullName evidence="3">Transposase DDE domain-containing protein</fullName>
    </recommendedName>
</protein>
<evidence type="ECO:0000313" key="2">
    <source>
        <dbReference type="Proteomes" id="UP000654345"/>
    </source>
</evidence>
<dbReference type="RefSeq" id="WP_201369861.1">
    <property type="nucleotide sequence ID" value="NZ_BNJG01000001.1"/>
</dbReference>
<dbReference type="Proteomes" id="UP000654345">
    <property type="component" value="Unassembled WGS sequence"/>
</dbReference>
<gene>
    <name evidence="1" type="ORF">KSB_14860</name>
</gene>
<evidence type="ECO:0000313" key="1">
    <source>
        <dbReference type="EMBL" id="GHO53011.1"/>
    </source>
</evidence>
<reference evidence="1 2" key="1">
    <citation type="journal article" date="2021" name="Int. J. Syst. Evol. Microbiol.">
        <title>Reticulibacter mediterranei gen. nov., sp. nov., within the new family Reticulibacteraceae fam. nov., and Ktedonospora formicarum gen. nov., sp. nov., Ktedonobacter robiniae sp. nov., Dictyobacter formicarum sp. nov. and Dictyobacter arantiisoli sp. nov., belonging to the class Ktedonobacteria.</title>
        <authorList>
            <person name="Yabe S."/>
            <person name="Zheng Y."/>
            <person name="Wang C.M."/>
            <person name="Sakai Y."/>
            <person name="Abe K."/>
            <person name="Yokota A."/>
            <person name="Donadio S."/>
            <person name="Cavaletti L."/>
            <person name="Monciardini P."/>
        </authorList>
    </citation>
    <scope>NUCLEOTIDE SEQUENCE [LARGE SCALE GENOMIC DNA]</scope>
    <source>
        <strain evidence="1 2">SOSP1-30</strain>
    </source>
</reference>